<organism evidence="4 5">
    <name type="scientific">Candidatus Cryosericum odellii</name>
    <dbReference type="NCBI Taxonomy" id="2290917"/>
    <lineage>
        <taxon>Bacteria</taxon>
        <taxon>Pseudomonadati</taxon>
        <taxon>Caldisericota/Cryosericota group</taxon>
        <taxon>Candidatus Cryosericota</taxon>
        <taxon>Candidatus Cryosericia</taxon>
        <taxon>Candidatus Cryosericales</taxon>
        <taxon>Candidatus Cryosericaceae</taxon>
        <taxon>Candidatus Cryosericum</taxon>
    </lineage>
</organism>
<keyword evidence="2" id="KW-0472">Membrane</keyword>
<keyword evidence="2" id="KW-1133">Transmembrane helix</keyword>
<gene>
    <name evidence="4" type="ORF">SMC6_04425</name>
</gene>
<dbReference type="EMBL" id="QXIT01000080">
    <property type="protein sequence ID" value="RIE08300.1"/>
    <property type="molecule type" value="Genomic_DNA"/>
</dbReference>
<evidence type="ECO:0000256" key="2">
    <source>
        <dbReference type="SAM" id="Phobius"/>
    </source>
</evidence>
<dbReference type="PANTHER" id="PTHR36109:SF2">
    <property type="entry name" value="MEMBRANE PROTEIN"/>
    <property type="match status" value="1"/>
</dbReference>
<dbReference type="Pfam" id="PF11181">
    <property type="entry name" value="YflT"/>
    <property type="match status" value="1"/>
</dbReference>
<feature type="region of interest" description="Disordered" evidence="1">
    <location>
        <begin position="152"/>
        <end position="176"/>
    </location>
</feature>
<protein>
    <submittedName>
        <fullName evidence="4">DUF1269 domain-containing protein</fullName>
    </submittedName>
</protein>
<evidence type="ECO:0000313" key="4">
    <source>
        <dbReference type="EMBL" id="RIE08300.1"/>
    </source>
</evidence>
<feature type="transmembrane region" description="Helical" evidence="2">
    <location>
        <begin position="62"/>
        <end position="83"/>
    </location>
</feature>
<name>A0A398D1B1_9BACT</name>
<feature type="transmembrane region" description="Helical" evidence="2">
    <location>
        <begin position="103"/>
        <end position="122"/>
    </location>
</feature>
<evidence type="ECO:0000313" key="5">
    <source>
        <dbReference type="Proteomes" id="UP000266260"/>
    </source>
</evidence>
<keyword evidence="2" id="KW-0812">Transmembrane</keyword>
<dbReference type="PANTHER" id="PTHR36109">
    <property type="entry name" value="MEMBRANE PROTEIN-RELATED"/>
    <property type="match status" value="1"/>
</dbReference>
<proteinExistence type="predicted"/>
<dbReference type="InterPro" id="IPR052948">
    <property type="entry name" value="Low_temp-induced_all0457"/>
</dbReference>
<dbReference type="Proteomes" id="UP000266260">
    <property type="component" value="Unassembled WGS sequence"/>
</dbReference>
<accession>A0A398D1B1</accession>
<dbReference type="AlphaFoldDB" id="A0A398D1B1"/>
<feature type="compositionally biased region" description="Basic and acidic residues" evidence="1">
    <location>
        <begin position="159"/>
        <end position="170"/>
    </location>
</feature>
<feature type="domain" description="General stress protein 17M-like" evidence="3">
    <location>
        <begin position="5"/>
        <end position="72"/>
    </location>
</feature>
<sequence>MEKSVIAVYGTMEAAERAIKKVIEKGLPAKQLSIVAQNLKTEEKVHGFVTARDVAKAGAGTGAWAGGIFGLLVGAGFFLVPGFGPLMAAGSLASVLFVGAEGATFGAAGGGILGALAGLGVSHRHIIRYEDRLVAGKYLVIAHGSDDDVAKAKGLLQETKPEELEEHNGEDAEEKE</sequence>
<evidence type="ECO:0000256" key="1">
    <source>
        <dbReference type="SAM" id="MobiDB-lite"/>
    </source>
</evidence>
<dbReference type="RefSeq" id="WP_119175579.1">
    <property type="nucleotide sequence ID" value="NZ_QXIT01000080.1"/>
</dbReference>
<evidence type="ECO:0000259" key="3">
    <source>
        <dbReference type="Pfam" id="PF11181"/>
    </source>
</evidence>
<comment type="caution">
    <text evidence="4">The sequence shown here is derived from an EMBL/GenBank/DDBJ whole genome shotgun (WGS) entry which is preliminary data.</text>
</comment>
<keyword evidence="5" id="KW-1185">Reference proteome</keyword>
<reference evidence="4 5" key="1">
    <citation type="submission" date="2018-09" db="EMBL/GenBank/DDBJ databases">
        <title>Discovery and Ecogenomic Context for Candidatus Cryosericales, a Global Caldiserica Order Active in Thawing Permafrost.</title>
        <authorList>
            <person name="Martinez M.A."/>
            <person name="Woodcroft B.J."/>
            <person name="Ignacio Espinoza J.C."/>
            <person name="Zayed A."/>
            <person name="Singleton C.M."/>
            <person name="Boyd J."/>
            <person name="Li Y.-F."/>
            <person name="Purvine S."/>
            <person name="Maughan H."/>
            <person name="Hodgkins S.B."/>
            <person name="Anderson D."/>
            <person name="Sederholm M."/>
            <person name="Temperton B."/>
            <person name="Saleska S.R."/>
            <person name="Tyson G.W."/>
            <person name="Rich V.I."/>
        </authorList>
    </citation>
    <scope>NUCLEOTIDE SEQUENCE [LARGE SCALE GENOMIC DNA]</scope>
    <source>
        <strain evidence="4 5">SMC6</strain>
    </source>
</reference>
<dbReference type="InterPro" id="IPR025889">
    <property type="entry name" value="GSP17M-like_dom"/>
</dbReference>